<accession>A0A7W8G8X0</accession>
<keyword evidence="3" id="KW-1185">Reference proteome</keyword>
<gene>
    <name evidence="2" type="ORF">HNP76_001310</name>
</gene>
<protein>
    <recommendedName>
        <fullName evidence="4">Major outer membrane protein</fullName>
    </recommendedName>
</protein>
<evidence type="ECO:0000313" key="3">
    <source>
        <dbReference type="Proteomes" id="UP000518887"/>
    </source>
</evidence>
<proteinExistence type="predicted"/>
<feature type="signal peptide" evidence="1">
    <location>
        <begin position="1"/>
        <end position="21"/>
    </location>
</feature>
<keyword evidence="1" id="KW-0732">Signal</keyword>
<organism evidence="2 3">
    <name type="scientific">Treponema ruminis</name>
    <dbReference type="NCBI Taxonomy" id="744515"/>
    <lineage>
        <taxon>Bacteria</taxon>
        <taxon>Pseudomonadati</taxon>
        <taxon>Spirochaetota</taxon>
        <taxon>Spirochaetia</taxon>
        <taxon>Spirochaetales</taxon>
        <taxon>Treponemataceae</taxon>
        <taxon>Treponema</taxon>
    </lineage>
</organism>
<comment type="caution">
    <text evidence="2">The sequence shown here is derived from an EMBL/GenBank/DDBJ whole genome shotgun (WGS) entry which is preliminary data.</text>
</comment>
<evidence type="ECO:0000256" key="1">
    <source>
        <dbReference type="SAM" id="SignalP"/>
    </source>
</evidence>
<dbReference type="EMBL" id="JACHFQ010000004">
    <property type="protein sequence ID" value="MBB5225942.1"/>
    <property type="molecule type" value="Genomic_DNA"/>
</dbReference>
<reference evidence="2 3" key="1">
    <citation type="submission" date="2020-08" db="EMBL/GenBank/DDBJ databases">
        <title>Genomic Encyclopedia of Type Strains, Phase IV (KMG-IV): sequencing the most valuable type-strain genomes for metagenomic binning, comparative biology and taxonomic classification.</title>
        <authorList>
            <person name="Goeker M."/>
        </authorList>
    </citation>
    <scope>NUCLEOTIDE SEQUENCE [LARGE SCALE GENOMIC DNA]</scope>
    <source>
        <strain evidence="2 3">DSM 103462</strain>
    </source>
</reference>
<evidence type="ECO:0000313" key="2">
    <source>
        <dbReference type="EMBL" id="MBB5225942.1"/>
    </source>
</evidence>
<dbReference type="RefSeq" id="WP_184658746.1">
    <property type="nucleotide sequence ID" value="NZ_CP031518.1"/>
</dbReference>
<dbReference type="Proteomes" id="UP000518887">
    <property type="component" value="Unassembled WGS sequence"/>
</dbReference>
<sequence length="325" mass="36450">MKKITKILSAVIALSGITAFAEEAGNFSPLKMQLVTDFAYYPESNPKKGKGTTFAPITGAFDNVECRTTFNADYKIDTPLGKHWLLASSNVILSGACELTPVSVRPKISVGFQPLPFFVVKGGSSVGFGWNYLGLGGIREFNQGKREYEEISTFSHPYYDFWGQAMLMFDTGAIIPGDWNHVVMLATFKAFYSSIAGFEKGEPYEWQCSKNKVGGAQYEASGLLAYQMPIVLSMAGVMYAAEGHFKGSDYGDFDKNYDGSFVTHSVTPIFQFKLGEKDELFCLFNFSSRRRFTEKLKKDEDALFMKTDGREWFFNRIALSWTHNF</sequence>
<name>A0A7W8G8X0_9SPIR</name>
<evidence type="ECO:0008006" key="4">
    <source>
        <dbReference type="Google" id="ProtNLM"/>
    </source>
</evidence>
<dbReference type="AlphaFoldDB" id="A0A7W8G8X0"/>
<feature type="chain" id="PRO_5031239922" description="Major outer membrane protein" evidence="1">
    <location>
        <begin position="22"/>
        <end position="325"/>
    </location>
</feature>